<keyword evidence="9" id="KW-1185">Reference proteome</keyword>
<dbReference type="GO" id="GO:0034388">
    <property type="term" value="C:Pwp2p-containing subcomplex of 90S preribosome"/>
    <property type="evidence" value="ECO:0007669"/>
    <property type="project" value="TreeGrafter"/>
</dbReference>
<evidence type="ECO:0000256" key="3">
    <source>
        <dbReference type="ARBA" id="ARBA00022552"/>
    </source>
</evidence>
<evidence type="ECO:0000256" key="6">
    <source>
        <dbReference type="SAM" id="MobiDB-lite"/>
    </source>
</evidence>
<evidence type="ECO:0000256" key="4">
    <source>
        <dbReference type="ARBA" id="ARBA00022737"/>
    </source>
</evidence>
<dbReference type="EMBL" id="JAGPNK010000004">
    <property type="protein sequence ID" value="KAH7322824.1"/>
    <property type="molecule type" value="Genomic_DNA"/>
</dbReference>
<accession>A0A8K0SRU1</accession>
<gene>
    <name evidence="8" type="ORF">B0I35DRAFT_426543</name>
</gene>
<dbReference type="PANTHER" id="PTHR23271">
    <property type="entry name" value="HEPATOCELLULAR CARCINOMA-ASSOCIATED ANTIGEN 66"/>
    <property type="match status" value="1"/>
</dbReference>
<evidence type="ECO:0000259" key="7">
    <source>
        <dbReference type="Pfam" id="PF08640"/>
    </source>
</evidence>
<feature type="domain" description="U3 small nucleolar RNA-associated protein 6 N-terminal" evidence="7">
    <location>
        <begin position="12"/>
        <end position="88"/>
    </location>
</feature>
<dbReference type="SMART" id="SM00386">
    <property type="entry name" value="HAT"/>
    <property type="match status" value="3"/>
</dbReference>
<evidence type="ECO:0000313" key="9">
    <source>
        <dbReference type="Proteomes" id="UP000813444"/>
    </source>
</evidence>
<name>A0A8K0SRU1_9HYPO</name>
<dbReference type="Pfam" id="PF08640">
    <property type="entry name" value="U3_assoc_6"/>
    <property type="match status" value="1"/>
</dbReference>
<dbReference type="InterPro" id="IPR003107">
    <property type="entry name" value="HAT"/>
</dbReference>
<proteinExistence type="inferred from homology"/>
<dbReference type="PANTHER" id="PTHR23271:SF1">
    <property type="entry name" value="U3 SMALL NUCLEOLAR RNA-ASSOCIATED PROTEIN 6 HOMOLOG"/>
    <property type="match status" value="1"/>
</dbReference>
<dbReference type="InterPro" id="IPR013949">
    <property type="entry name" value="Utp6"/>
</dbReference>
<dbReference type="GO" id="GO:0030515">
    <property type="term" value="F:snoRNA binding"/>
    <property type="evidence" value="ECO:0007669"/>
    <property type="project" value="InterPro"/>
</dbReference>
<dbReference type="AlphaFoldDB" id="A0A8K0SRU1"/>
<protein>
    <submittedName>
        <fullName evidence="8">U3 small nucleolar RNA-associated protein 6-domain-containing protein</fullName>
    </submittedName>
</protein>
<dbReference type="OrthoDB" id="28112at2759"/>
<evidence type="ECO:0000256" key="5">
    <source>
        <dbReference type="ARBA" id="ARBA00023242"/>
    </source>
</evidence>
<dbReference type="GO" id="GO:0000462">
    <property type="term" value="P:maturation of SSU-rRNA from tricistronic rRNA transcript (SSU-rRNA, 5.8S rRNA, LSU-rRNA)"/>
    <property type="evidence" value="ECO:0007669"/>
    <property type="project" value="InterPro"/>
</dbReference>
<keyword evidence="4" id="KW-0677">Repeat</keyword>
<comment type="similarity">
    <text evidence="2">Belongs to the UTP6 family.</text>
</comment>
<dbReference type="Proteomes" id="UP000813444">
    <property type="component" value="Unassembled WGS sequence"/>
</dbReference>
<feature type="region of interest" description="Disordered" evidence="6">
    <location>
        <begin position="200"/>
        <end position="240"/>
    </location>
</feature>
<organism evidence="8 9">
    <name type="scientific">Stachybotrys elegans</name>
    <dbReference type="NCBI Taxonomy" id="80388"/>
    <lineage>
        <taxon>Eukaryota</taxon>
        <taxon>Fungi</taxon>
        <taxon>Dikarya</taxon>
        <taxon>Ascomycota</taxon>
        <taxon>Pezizomycotina</taxon>
        <taxon>Sordariomycetes</taxon>
        <taxon>Hypocreomycetidae</taxon>
        <taxon>Hypocreales</taxon>
        <taxon>Stachybotryaceae</taxon>
        <taxon>Stachybotrys</taxon>
    </lineage>
</organism>
<evidence type="ECO:0000313" key="8">
    <source>
        <dbReference type="EMBL" id="KAH7322824.1"/>
    </source>
</evidence>
<comment type="caution">
    <text evidence="8">The sequence shown here is derived from an EMBL/GenBank/DDBJ whole genome shotgun (WGS) entry which is preliminary data.</text>
</comment>
<dbReference type="Gene3D" id="1.25.40.10">
    <property type="entry name" value="Tetratricopeptide repeat domain"/>
    <property type="match status" value="1"/>
</dbReference>
<comment type="subcellular location">
    <subcellularLocation>
        <location evidence="1">Nucleus</location>
        <location evidence="1">Nucleolus</location>
    </subcellularLocation>
</comment>
<evidence type="ECO:0000256" key="2">
    <source>
        <dbReference type="ARBA" id="ARBA00010734"/>
    </source>
</evidence>
<reference evidence="8" key="1">
    <citation type="journal article" date="2021" name="Nat. Commun.">
        <title>Genetic determinants of endophytism in the Arabidopsis root mycobiome.</title>
        <authorList>
            <person name="Mesny F."/>
            <person name="Miyauchi S."/>
            <person name="Thiergart T."/>
            <person name="Pickel B."/>
            <person name="Atanasova L."/>
            <person name="Karlsson M."/>
            <person name="Huettel B."/>
            <person name="Barry K.W."/>
            <person name="Haridas S."/>
            <person name="Chen C."/>
            <person name="Bauer D."/>
            <person name="Andreopoulos W."/>
            <person name="Pangilinan J."/>
            <person name="LaButti K."/>
            <person name="Riley R."/>
            <person name="Lipzen A."/>
            <person name="Clum A."/>
            <person name="Drula E."/>
            <person name="Henrissat B."/>
            <person name="Kohler A."/>
            <person name="Grigoriev I.V."/>
            <person name="Martin F.M."/>
            <person name="Hacquard S."/>
        </authorList>
    </citation>
    <scope>NUCLEOTIDE SEQUENCE</scope>
    <source>
        <strain evidence="8">MPI-CAGE-CH-0235</strain>
    </source>
</reference>
<keyword evidence="3" id="KW-0698">rRNA processing</keyword>
<dbReference type="SUPFAM" id="SSF48452">
    <property type="entry name" value="TPR-like"/>
    <property type="match status" value="1"/>
</dbReference>
<keyword evidence="5" id="KW-0539">Nucleus</keyword>
<dbReference type="InterPro" id="IPR055347">
    <property type="entry name" value="UTP6_N"/>
</dbReference>
<dbReference type="GO" id="GO:0032040">
    <property type="term" value="C:small-subunit processome"/>
    <property type="evidence" value="ECO:0007669"/>
    <property type="project" value="TreeGrafter"/>
</dbReference>
<sequence length="395" mass="45554">MSGVAEKARFYLERSVPQLREWQQKEIFTEEEIRTIVQKRNDFEHKVLSPGNKASDWSAYAKWEQSLEALRSKRCVRLKLRRLNSAHNGQARVMAIYERAVNRHSASHELWREYLEYTAKVKATKRWRRIMTNALRMNPTQPDLWIMAGRRSAHNGDMAAARAYFMRGCRFCTRDCMLWIDYARCEMEWLRKVERRKKAKPANDALRPDKTEEGDQLLLGDSDDEDDEEGGLPEPSAAQAKIIDKQSAQKLESNPAMDGAIPMAIFDISQRQAFFQPEVAEMFFIMFASFRDVAVQGRISQHVMEVLNEKYPNHPSTCNCHIQEPILGVSPFTAEFPRNLRDVLPRLKEGLSNTTDRSALVRKTTDWIDGYLALEGLDPSIKTVLEHTKKSLASS</sequence>
<feature type="compositionally biased region" description="Acidic residues" evidence="6">
    <location>
        <begin position="221"/>
        <end position="231"/>
    </location>
</feature>
<evidence type="ECO:0000256" key="1">
    <source>
        <dbReference type="ARBA" id="ARBA00004604"/>
    </source>
</evidence>
<dbReference type="InterPro" id="IPR011990">
    <property type="entry name" value="TPR-like_helical_dom_sf"/>
</dbReference>